<dbReference type="Proteomes" id="UP000237061">
    <property type="component" value="Unassembled WGS sequence"/>
</dbReference>
<dbReference type="RefSeq" id="WP_103465893.1">
    <property type="nucleotide sequence ID" value="NZ_PPXB01000017.1"/>
</dbReference>
<dbReference type="Gene3D" id="1.10.10.10">
    <property type="entry name" value="Winged helix-like DNA-binding domain superfamily/Winged helix DNA-binding domain"/>
    <property type="match status" value="1"/>
</dbReference>
<evidence type="ECO:0000313" key="7">
    <source>
        <dbReference type="Proteomes" id="UP000237061"/>
    </source>
</evidence>
<dbReference type="SUPFAM" id="SSF53850">
    <property type="entry name" value="Periplasmic binding protein-like II"/>
    <property type="match status" value="1"/>
</dbReference>
<evidence type="ECO:0000256" key="3">
    <source>
        <dbReference type="ARBA" id="ARBA00023125"/>
    </source>
</evidence>
<dbReference type="Pfam" id="PF00126">
    <property type="entry name" value="HTH_1"/>
    <property type="match status" value="1"/>
</dbReference>
<dbReference type="OrthoDB" id="3636008at2"/>
<keyword evidence="3" id="KW-0238">DNA-binding</keyword>
<proteinExistence type="inferred from homology"/>
<evidence type="ECO:0000256" key="2">
    <source>
        <dbReference type="ARBA" id="ARBA00023015"/>
    </source>
</evidence>
<dbReference type="PROSITE" id="PS50931">
    <property type="entry name" value="HTH_LYSR"/>
    <property type="match status" value="1"/>
</dbReference>
<dbReference type="InterPro" id="IPR036388">
    <property type="entry name" value="WH-like_DNA-bd_sf"/>
</dbReference>
<evidence type="ECO:0000259" key="5">
    <source>
        <dbReference type="PROSITE" id="PS50931"/>
    </source>
</evidence>
<dbReference type="GO" id="GO:0003700">
    <property type="term" value="F:DNA-binding transcription factor activity"/>
    <property type="evidence" value="ECO:0007669"/>
    <property type="project" value="InterPro"/>
</dbReference>
<dbReference type="CDD" id="cd08414">
    <property type="entry name" value="PBP2_LTTR_aromatics_like"/>
    <property type="match status" value="1"/>
</dbReference>
<comment type="caution">
    <text evidence="6">The sequence shown here is derived from an EMBL/GenBank/DDBJ whole genome shotgun (WGS) entry which is preliminary data.</text>
</comment>
<dbReference type="PANTHER" id="PTHR30346">
    <property type="entry name" value="TRANSCRIPTIONAL DUAL REGULATOR HCAR-RELATED"/>
    <property type="match status" value="1"/>
</dbReference>
<accession>A0A2S3ZV88</accession>
<dbReference type="EMBL" id="PPXC01000008">
    <property type="protein sequence ID" value="POH73148.1"/>
    <property type="molecule type" value="Genomic_DNA"/>
</dbReference>
<feature type="domain" description="HTH lysR-type" evidence="5">
    <location>
        <begin position="1"/>
        <end position="58"/>
    </location>
</feature>
<comment type="similarity">
    <text evidence="1">Belongs to the LysR transcriptional regulatory family.</text>
</comment>
<keyword evidence="2" id="KW-0805">Transcription regulation</keyword>
<dbReference type="AlphaFoldDB" id="A0A2S3ZV88"/>
<dbReference type="Pfam" id="PF03466">
    <property type="entry name" value="LysR_substrate"/>
    <property type="match status" value="1"/>
</dbReference>
<dbReference type="InterPro" id="IPR036390">
    <property type="entry name" value="WH_DNA-bd_sf"/>
</dbReference>
<dbReference type="InterPro" id="IPR005119">
    <property type="entry name" value="LysR_subst-bd"/>
</dbReference>
<gene>
    <name evidence="6" type="ORF">CVS27_11490</name>
</gene>
<dbReference type="PRINTS" id="PR00039">
    <property type="entry name" value="HTHLYSR"/>
</dbReference>
<evidence type="ECO:0000256" key="1">
    <source>
        <dbReference type="ARBA" id="ARBA00009437"/>
    </source>
</evidence>
<dbReference type="GO" id="GO:0032993">
    <property type="term" value="C:protein-DNA complex"/>
    <property type="evidence" value="ECO:0007669"/>
    <property type="project" value="TreeGrafter"/>
</dbReference>
<dbReference type="FunFam" id="1.10.10.10:FF:000001">
    <property type="entry name" value="LysR family transcriptional regulator"/>
    <property type="match status" value="1"/>
</dbReference>
<reference evidence="6 7" key="1">
    <citation type="submission" date="2018-01" db="EMBL/GenBank/DDBJ databases">
        <title>Arthrobacter sp. nov., from glaciers in China.</title>
        <authorList>
            <person name="Liu Q."/>
            <person name="Xin Y.-H."/>
        </authorList>
    </citation>
    <scope>NUCLEOTIDE SEQUENCE [LARGE SCALE GENOMIC DNA]</scope>
    <source>
        <strain evidence="6 7">HLT2-12-2</strain>
    </source>
</reference>
<sequence length="305" mass="33217">MELRSLKGFVMVAEELHFGRAAERLHMAQPQLSQQIKALEKELHVKLFERNTRSVTLTEAGEAFLDPARTVLIDAELAMRAAIMGRAGIVGRIKVGYAGASSREALPILARAVRAEQPGIELVLLGQIYGGAAVRKVVSGELDIGFARFPITNEGVSTHIYEYERLVVALPSDHRLANEASIDLRDLAEDRFVSFPGTLGSTIRDATVHLALQAGFVPRILQEAPDSYTILGLVAAGVGVTITASSVQHVNFPGLVYKEIRGKVPHLAAALVWRQGDNARDLQAVLNIVRRTMPQPLAVPDYIIH</sequence>
<evidence type="ECO:0000256" key="4">
    <source>
        <dbReference type="ARBA" id="ARBA00023163"/>
    </source>
</evidence>
<name>A0A2S3ZV88_ARTGL</name>
<protein>
    <submittedName>
        <fullName evidence="6">LysR family transcriptional regulator</fullName>
    </submittedName>
</protein>
<evidence type="ECO:0000313" key="6">
    <source>
        <dbReference type="EMBL" id="POH73148.1"/>
    </source>
</evidence>
<dbReference type="Gene3D" id="3.40.190.10">
    <property type="entry name" value="Periplasmic binding protein-like II"/>
    <property type="match status" value="2"/>
</dbReference>
<organism evidence="6 7">
    <name type="scientific">Arthrobacter glacialis</name>
    <dbReference type="NCBI Taxonomy" id="1664"/>
    <lineage>
        <taxon>Bacteria</taxon>
        <taxon>Bacillati</taxon>
        <taxon>Actinomycetota</taxon>
        <taxon>Actinomycetes</taxon>
        <taxon>Micrococcales</taxon>
        <taxon>Micrococcaceae</taxon>
        <taxon>Arthrobacter</taxon>
    </lineage>
</organism>
<dbReference type="PANTHER" id="PTHR30346:SF0">
    <property type="entry name" value="HCA OPERON TRANSCRIPTIONAL ACTIVATOR HCAR"/>
    <property type="match status" value="1"/>
</dbReference>
<keyword evidence="7" id="KW-1185">Reference proteome</keyword>
<keyword evidence="4" id="KW-0804">Transcription</keyword>
<dbReference type="GO" id="GO:0003677">
    <property type="term" value="F:DNA binding"/>
    <property type="evidence" value="ECO:0007669"/>
    <property type="project" value="UniProtKB-KW"/>
</dbReference>
<dbReference type="InterPro" id="IPR000847">
    <property type="entry name" value="LysR_HTH_N"/>
</dbReference>
<dbReference type="SUPFAM" id="SSF46785">
    <property type="entry name" value="Winged helix' DNA-binding domain"/>
    <property type="match status" value="1"/>
</dbReference>